<feature type="compositionally biased region" description="Low complexity" evidence="1">
    <location>
        <begin position="35"/>
        <end position="55"/>
    </location>
</feature>
<dbReference type="GO" id="GO:0030198">
    <property type="term" value="P:extracellular matrix organization"/>
    <property type="evidence" value="ECO:0007669"/>
    <property type="project" value="TreeGrafter"/>
</dbReference>
<dbReference type="Proteomes" id="UP000000343">
    <property type="component" value="Chromosome"/>
</dbReference>
<evidence type="ECO:0000256" key="1">
    <source>
        <dbReference type="SAM" id="MobiDB-lite"/>
    </source>
</evidence>
<dbReference type="KEGG" id="acm:AciX9_1046"/>
<dbReference type="HOGENOM" id="CLU_462922_0_0_0"/>
<dbReference type="InterPro" id="IPR008160">
    <property type="entry name" value="Collagen"/>
</dbReference>
<dbReference type="eggNOG" id="COG2755">
    <property type="taxonomic scope" value="Bacteria"/>
</dbReference>
<accession>E8X2X5</accession>
<gene>
    <name evidence="2" type="ordered locus">AciX9_1046</name>
</gene>
<dbReference type="EMBL" id="CP002480">
    <property type="protein sequence ID" value="ADW68109.1"/>
    <property type="molecule type" value="Genomic_DNA"/>
</dbReference>
<feature type="region of interest" description="Disordered" evidence="1">
    <location>
        <begin position="35"/>
        <end position="69"/>
    </location>
</feature>
<dbReference type="InterPro" id="IPR050149">
    <property type="entry name" value="Collagen_superfamily"/>
</dbReference>
<dbReference type="OrthoDB" id="105372at2"/>
<dbReference type="Gene3D" id="2.10.10.90">
    <property type="match status" value="1"/>
</dbReference>
<keyword evidence="3" id="KW-1185">Reference proteome</keyword>
<dbReference type="PANTHER" id="PTHR24023">
    <property type="entry name" value="COLLAGEN ALPHA"/>
    <property type="match status" value="1"/>
</dbReference>
<dbReference type="PANTHER" id="PTHR24023:SF1082">
    <property type="entry name" value="COLLAGEN TRIPLE HELIX REPEAT"/>
    <property type="match status" value="1"/>
</dbReference>
<keyword evidence="2" id="KW-0176">Collagen</keyword>
<dbReference type="AlphaFoldDB" id="E8X2X5"/>
<dbReference type="Gene3D" id="2.10.10.20">
    <property type="entry name" value="Carbohydrate-binding module superfamily 5/12"/>
    <property type="match status" value="1"/>
</dbReference>
<sequence>MFQGASYASLTGANHGNTPGASPAFWGVLTAPGPQGAAGVAGPQGPVGAQGLLGPVGPPGERGDQGLQGIAGQAGAQGLTGATGAQGLSGPAGPQGVPGPVGVTYRGSYSFVTNYALADGVSYGGASYVSLVSSNHGNTPDQSPQAWGLFAAGGSVGAAGSAGPAGPVGPQGQQGQQGFTGAAGVAGVAGPVGPAGLNYLGVYSSTANYAVADAVNYGGATYVSLVAGNHGNTPGLSPDDWQAIAAQGTAGAAGKDGSPGLVYQGGYASAHTYGLNDAVSYLGGSYISLAAGNTGNTPSLAPAFWGVLSAQGAAGAVGATGASGKDGSVGVAGPAGAIGPAGPAGIAGAAGINFRGGWNGGTHYSVNDGVTFGGATYLAQSSSMNVEPDADASVWAVLAAAGGAGATGASGPAGAGATVQVGTVTTGAAGTAASVMNSGTSSAAVLNFVIPQGASGSGGGGGGSAAASTSGIPFASMYHSVSYAALYYSVNNGSQAATETAAVLSWSPGGCSATTLTVFSEQSGTIAVTLRAGATPATMANTSLSCTVGQGQSCTANGLATVPVGGFVDLMVTQADGTPSPVWSAVSCN</sequence>
<proteinExistence type="predicted"/>
<evidence type="ECO:0000313" key="2">
    <source>
        <dbReference type="EMBL" id="ADW68109.1"/>
    </source>
</evidence>
<dbReference type="RefSeq" id="WP_013579432.1">
    <property type="nucleotide sequence ID" value="NC_015064.1"/>
</dbReference>
<dbReference type="GO" id="GO:0030020">
    <property type="term" value="F:extracellular matrix structural constituent conferring tensile strength"/>
    <property type="evidence" value="ECO:0007669"/>
    <property type="project" value="TreeGrafter"/>
</dbReference>
<dbReference type="PaxDb" id="1198114-AciX9_1046"/>
<dbReference type="GO" id="GO:0005615">
    <property type="term" value="C:extracellular space"/>
    <property type="evidence" value="ECO:0007669"/>
    <property type="project" value="TreeGrafter"/>
</dbReference>
<protein>
    <submittedName>
        <fullName evidence="2">Collagen triple helix repeat-containing protein</fullName>
    </submittedName>
</protein>
<dbReference type="GO" id="GO:0031012">
    <property type="term" value="C:extracellular matrix"/>
    <property type="evidence" value="ECO:0007669"/>
    <property type="project" value="TreeGrafter"/>
</dbReference>
<reference evidence="3" key="1">
    <citation type="submission" date="2011-01" db="EMBL/GenBank/DDBJ databases">
        <title>Complete sequence of chromosome of Acidobacterium sp. MP5ACTX9.</title>
        <authorList>
            <consortium name="US DOE Joint Genome Institute"/>
            <person name="Lucas S."/>
            <person name="Copeland A."/>
            <person name="Lapidus A."/>
            <person name="Cheng J.-F."/>
            <person name="Goodwin L."/>
            <person name="Pitluck S."/>
            <person name="Teshima H."/>
            <person name="Detter J.C."/>
            <person name="Han C."/>
            <person name="Tapia R."/>
            <person name="Land M."/>
            <person name="Hauser L."/>
            <person name="Kyrpides N."/>
            <person name="Ivanova N."/>
            <person name="Ovchinnikova G."/>
            <person name="Pagani I."/>
            <person name="Rawat S.R."/>
            <person name="Mannisto M."/>
            <person name="Haggblom M.M."/>
            <person name="Woyke T."/>
        </authorList>
    </citation>
    <scope>NUCLEOTIDE SEQUENCE [LARGE SCALE GENOMIC DNA]</scope>
    <source>
        <strain evidence="3">MP5ACTX9</strain>
    </source>
</reference>
<organism evidence="3">
    <name type="scientific">Granulicella tundricola (strain ATCC BAA-1859 / DSM 23138 / MP5ACTX9)</name>
    <dbReference type="NCBI Taxonomy" id="1198114"/>
    <lineage>
        <taxon>Bacteria</taxon>
        <taxon>Pseudomonadati</taxon>
        <taxon>Acidobacteriota</taxon>
        <taxon>Terriglobia</taxon>
        <taxon>Terriglobales</taxon>
        <taxon>Acidobacteriaceae</taxon>
        <taxon>Granulicella</taxon>
    </lineage>
</organism>
<name>E8X2X5_GRATM</name>
<evidence type="ECO:0000313" key="3">
    <source>
        <dbReference type="Proteomes" id="UP000000343"/>
    </source>
</evidence>
<dbReference type="Pfam" id="PF01391">
    <property type="entry name" value="Collagen"/>
    <property type="match status" value="2"/>
</dbReference>
<dbReference type="STRING" id="1198114.AciX9_1046"/>